<dbReference type="InterPro" id="IPR036388">
    <property type="entry name" value="WH-like_DNA-bd_sf"/>
</dbReference>
<keyword evidence="3" id="KW-0804">Transcription</keyword>
<dbReference type="InterPro" id="IPR019888">
    <property type="entry name" value="Tscrpt_reg_AsnC-like"/>
</dbReference>
<dbReference type="PRINTS" id="PR00033">
    <property type="entry name" value="HTHASNC"/>
</dbReference>
<dbReference type="InterPro" id="IPR036390">
    <property type="entry name" value="WH_DNA-bd_sf"/>
</dbReference>
<dbReference type="PROSITE" id="PS50956">
    <property type="entry name" value="HTH_ASNC_2"/>
    <property type="match status" value="1"/>
</dbReference>
<organism evidence="5 6">
    <name type="scientific">Phyllobacterium ifriqiyense</name>
    <dbReference type="NCBI Taxonomy" id="314238"/>
    <lineage>
        <taxon>Bacteria</taxon>
        <taxon>Pseudomonadati</taxon>
        <taxon>Pseudomonadota</taxon>
        <taxon>Alphaproteobacteria</taxon>
        <taxon>Hyphomicrobiales</taxon>
        <taxon>Phyllobacteriaceae</taxon>
        <taxon>Phyllobacterium</taxon>
    </lineage>
</organism>
<dbReference type="InterPro" id="IPR000485">
    <property type="entry name" value="AsnC-type_HTH_dom"/>
</dbReference>
<dbReference type="Gene3D" id="3.30.70.920">
    <property type="match status" value="1"/>
</dbReference>
<keyword evidence="1" id="KW-0805">Transcription regulation</keyword>
<dbReference type="Proteomes" id="UP001237780">
    <property type="component" value="Unassembled WGS sequence"/>
</dbReference>
<dbReference type="Pfam" id="PF13404">
    <property type="entry name" value="HTH_AsnC-type"/>
    <property type="match status" value="1"/>
</dbReference>
<reference evidence="5 6" key="1">
    <citation type="submission" date="2023-07" db="EMBL/GenBank/DDBJ databases">
        <title>Comparative genomics of wheat-associated soil bacteria to identify genetic determinants of phenazine resistance.</title>
        <authorList>
            <person name="Mouncey N."/>
        </authorList>
    </citation>
    <scope>NUCLEOTIDE SEQUENCE [LARGE SCALE GENOMIC DNA]</scope>
    <source>
        <strain evidence="5 6">W4I11</strain>
    </source>
</reference>
<dbReference type="Pfam" id="PF01037">
    <property type="entry name" value="AsnC_trans_reg"/>
    <property type="match status" value="1"/>
</dbReference>
<accession>A0ABU0S329</accession>
<dbReference type="SMART" id="SM00344">
    <property type="entry name" value="HTH_ASNC"/>
    <property type="match status" value="1"/>
</dbReference>
<dbReference type="InterPro" id="IPR011008">
    <property type="entry name" value="Dimeric_a/b-barrel"/>
</dbReference>
<comment type="caution">
    <text evidence="5">The sequence shown here is derived from an EMBL/GenBank/DDBJ whole genome shotgun (WGS) entry which is preliminary data.</text>
</comment>
<dbReference type="InterPro" id="IPR019887">
    <property type="entry name" value="Tscrpt_reg_AsnC/Lrp_C"/>
</dbReference>
<gene>
    <name evidence="5" type="ORF">QFZ34_000340</name>
</gene>
<dbReference type="PANTHER" id="PTHR30154:SF53">
    <property type="entry name" value="HTH-TYPE TRANSCRIPTIONAL REGULATOR LRPC"/>
    <property type="match status" value="1"/>
</dbReference>
<dbReference type="EMBL" id="JAUSZT010000002">
    <property type="protein sequence ID" value="MDQ0995163.1"/>
    <property type="molecule type" value="Genomic_DNA"/>
</dbReference>
<evidence type="ECO:0000256" key="1">
    <source>
        <dbReference type="ARBA" id="ARBA00023015"/>
    </source>
</evidence>
<name>A0ABU0S329_9HYPH</name>
<dbReference type="SUPFAM" id="SSF54909">
    <property type="entry name" value="Dimeric alpha+beta barrel"/>
    <property type="match status" value="1"/>
</dbReference>
<sequence length="167" mass="18890">MGKDTKNVRRKRQPEDGLDAMDRKLLGLLAQNAELSYAELGDEIHLSPPAVHERVKRLKRDGFIRATVALLDGPKIGRNLLAFVHLETSNWDTTRKVLEMRTFSEIEEIHTVAGDTAMILKVRTESPSTLEDLLGMFHRLEGFKSVKTYVALGTYLERGPLMTDRDS</sequence>
<protein>
    <submittedName>
        <fullName evidence="5">Lrp/AsnC family leucine-responsive transcriptional regulator</fullName>
    </submittedName>
</protein>
<evidence type="ECO:0000256" key="2">
    <source>
        <dbReference type="ARBA" id="ARBA00023125"/>
    </source>
</evidence>
<proteinExistence type="predicted"/>
<dbReference type="Gene3D" id="1.10.10.10">
    <property type="entry name" value="Winged helix-like DNA-binding domain superfamily/Winged helix DNA-binding domain"/>
    <property type="match status" value="1"/>
</dbReference>
<evidence type="ECO:0000259" key="4">
    <source>
        <dbReference type="PROSITE" id="PS50956"/>
    </source>
</evidence>
<dbReference type="SUPFAM" id="SSF46785">
    <property type="entry name" value="Winged helix' DNA-binding domain"/>
    <property type="match status" value="1"/>
</dbReference>
<dbReference type="PANTHER" id="PTHR30154">
    <property type="entry name" value="LEUCINE-RESPONSIVE REGULATORY PROTEIN"/>
    <property type="match status" value="1"/>
</dbReference>
<feature type="domain" description="HTH asnC-type" evidence="4">
    <location>
        <begin position="18"/>
        <end position="79"/>
    </location>
</feature>
<evidence type="ECO:0000313" key="6">
    <source>
        <dbReference type="Proteomes" id="UP001237780"/>
    </source>
</evidence>
<evidence type="ECO:0000313" key="5">
    <source>
        <dbReference type="EMBL" id="MDQ0995163.1"/>
    </source>
</evidence>
<keyword evidence="6" id="KW-1185">Reference proteome</keyword>
<keyword evidence="2" id="KW-0238">DNA-binding</keyword>
<evidence type="ECO:0000256" key="3">
    <source>
        <dbReference type="ARBA" id="ARBA00023163"/>
    </source>
</evidence>